<keyword evidence="1" id="KW-0732">Signal</keyword>
<organism evidence="2 3">
    <name type="scientific">Maribacter algarum</name>
    <name type="common">ex Zhang et al. 2020</name>
    <dbReference type="NCBI Taxonomy" id="2578118"/>
    <lineage>
        <taxon>Bacteria</taxon>
        <taxon>Pseudomonadati</taxon>
        <taxon>Bacteroidota</taxon>
        <taxon>Flavobacteriia</taxon>
        <taxon>Flavobacteriales</taxon>
        <taxon>Flavobacteriaceae</taxon>
        <taxon>Maribacter</taxon>
    </lineage>
</organism>
<feature type="signal peptide" evidence="1">
    <location>
        <begin position="1"/>
        <end position="20"/>
    </location>
</feature>
<dbReference type="EMBL" id="VATY01000006">
    <property type="protein sequence ID" value="TMM52224.1"/>
    <property type="molecule type" value="Genomic_DNA"/>
</dbReference>
<dbReference type="AlphaFoldDB" id="A0A5S3PJD6"/>
<evidence type="ECO:0000313" key="3">
    <source>
        <dbReference type="Proteomes" id="UP000310314"/>
    </source>
</evidence>
<dbReference type="Proteomes" id="UP000310314">
    <property type="component" value="Unassembled WGS sequence"/>
</dbReference>
<accession>A0A5S3PJD6</accession>
<sequence length="200" mass="22163">MKTRITLLIAFISLSFTACVKDYIGHGPDGKEVQLTSDNYLDVAVLQKLSLNDDILVIDAEIDKLNLISPNDPGYNEAQAQIAALSKKRDGLKLQIGSINDISIVGDFPIPCDTPNGKCIPVRLEFFAFNQNIARAAVLYRDDNGNKKGASDKLVDLPGFEGKVQYIRVPVTDFDNQITLEIVQRDFDGNTSRFEITLDR</sequence>
<gene>
    <name evidence="2" type="ORF">FEE95_21290</name>
</gene>
<dbReference type="RefSeq" id="WP_138660067.1">
    <property type="nucleotide sequence ID" value="NZ_VATY01000006.1"/>
</dbReference>
<protein>
    <submittedName>
        <fullName evidence="2">Uncharacterized protein</fullName>
    </submittedName>
</protein>
<dbReference type="OrthoDB" id="1176169at2"/>
<proteinExistence type="predicted"/>
<feature type="chain" id="PRO_5024326330" evidence="1">
    <location>
        <begin position="21"/>
        <end position="200"/>
    </location>
</feature>
<comment type="caution">
    <text evidence="2">The sequence shown here is derived from an EMBL/GenBank/DDBJ whole genome shotgun (WGS) entry which is preliminary data.</text>
</comment>
<evidence type="ECO:0000256" key="1">
    <source>
        <dbReference type="SAM" id="SignalP"/>
    </source>
</evidence>
<reference evidence="2 3" key="1">
    <citation type="submission" date="2019-05" db="EMBL/GenBank/DDBJ databases">
        <authorList>
            <person name="Zhang J.-Y."/>
            <person name="Feg X."/>
            <person name="Du Z.-J."/>
        </authorList>
    </citation>
    <scope>NUCLEOTIDE SEQUENCE [LARGE SCALE GENOMIC DNA]</scope>
    <source>
        <strain evidence="2 3">RZ26</strain>
    </source>
</reference>
<dbReference type="PROSITE" id="PS51257">
    <property type="entry name" value="PROKAR_LIPOPROTEIN"/>
    <property type="match status" value="1"/>
</dbReference>
<evidence type="ECO:0000313" key="2">
    <source>
        <dbReference type="EMBL" id="TMM52224.1"/>
    </source>
</evidence>
<keyword evidence="3" id="KW-1185">Reference proteome</keyword>
<name>A0A5S3PJD6_9FLAO</name>